<reference evidence="1 3" key="2">
    <citation type="submission" date="2018-04" db="EMBL/GenBank/DDBJ databases">
        <title>Whole genome sequencing of Morganella morganii AR_0133.</title>
        <authorList>
            <person name="Conlan S."/>
            <person name="Thomas P.J."/>
            <person name="Mullikin J."/>
            <person name="Frank K.M."/>
            <person name="Segre J.A."/>
        </authorList>
    </citation>
    <scope>NUCLEOTIDE SEQUENCE [LARGE SCALE GENOMIC DNA]</scope>
    <source>
        <strain evidence="1 3">AR_0133</strain>
    </source>
</reference>
<dbReference type="EMBL" id="PKLF01000097">
    <property type="protein sequence ID" value="MBE8614900.1"/>
    <property type="molecule type" value="Genomic_DNA"/>
</dbReference>
<dbReference type="AlphaFoldDB" id="A0A2S1BEL1"/>
<dbReference type="Proteomes" id="UP000244682">
    <property type="component" value="Chromosome"/>
</dbReference>
<gene>
    <name evidence="1" type="ORF">AM380_13395</name>
    <name evidence="2" type="ORF">CYG68_21530</name>
</gene>
<evidence type="ECO:0000313" key="1">
    <source>
        <dbReference type="EMBL" id="AWC94551.1"/>
    </source>
</evidence>
<name>A0A2S1BEL1_MORMO</name>
<accession>A0A2S1BEL1</accession>
<dbReference type="EMBL" id="CP028956">
    <property type="protein sequence ID" value="AWC94551.1"/>
    <property type="molecule type" value="Genomic_DNA"/>
</dbReference>
<evidence type="ECO:0000313" key="4">
    <source>
        <dbReference type="Proteomes" id="UP000650477"/>
    </source>
</evidence>
<evidence type="ECO:0000313" key="3">
    <source>
        <dbReference type="Proteomes" id="UP000244682"/>
    </source>
</evidence>
<organism evidence="2 4">
    <name type="scientific">Morganella morganii</name>
    <name type="common">Proteus morganii</name>
    <dbReference type="NCBI Taxonomy" id="582"/>
    <lineage>
        <taxon>Bacteria</taxon>
        <taxon>Pseudomonadati</taxon>
        <taxon>Pseudomonadota</taxon>
        <taxon>Gammaproteobacteria</taxon>
        <taxon>Enterobacterales</taxon>
        <taxon>Morganellaceae</taxon>
        <taxon>Morganella</taxon>
    </lineage>
</organism>
<reference evidence="2" key="1">
    <citation type="submission" date="2017-12" db="EMBL/GenBank/DDBJ databases">
        <title>Genome sequencing and analysis.</title>
        <authorList>
            <person name="Huang Y.-T."/>
        </authorList>
    </citation>
    <scope>NUCLEOTIDE SEQUENCE</scope>
    <source>
        <strain evidence="2">VGH116</strain>
    </source>
</reference>
<proteinExistence type="predicted"/>
<sequence>MSRLTHSEPEKQFKCLVIGNEPFRYVESIPAGGIADNYREAPEMVERAELKEYWSKYYYRSGGQNA</sequence>
<protein>
    <submittedName>
        <fullName evidence="2">Uncharacterized protein</fullName>
    </submittedName>
</protein>
<dbReference type="Proteomes" id="UP000650477">
    <property type="component" value="Unassembled WGS sequence"/>
</dbReference>
<dbReference type="RefSeq" id="WP_108656655.1">
    <property type="nucleotide sequence ID" value="NZ_CAXOML010000035.1"/>
</dbReference>
<evidence type="ECO:0000313" key="2">
    <source>
        <dbReference type="EMBL" id="MBE8614900.1"/>
    </source>
</evidence>